<protein>
    <submittedName>
        <fullName evidence="3">DUF4097 domain-containing protein</fullName>
    </submittedName>
</protein>
<reference evidence="3 4" key="1">
    <citation type="submission" date="2020-02" db="EMBL/GenBank/DDBJ databases">
        <authorList>
            <person name="Li X.-J."/>
            <person name="Han X.-M."/>
        </authorList>
    </citation>
    <scope>NUCLEOTIDE SEQUENCE [LARGE SCALE GENOMIC DNA]</scope>
    <source>
        <strain evidence="3 4">CCTCC AB 2017055</strain>
    </source>
</reference>
<organism evidence="3 4">
    <name type="scientific">Phytoactinopolyspora halotolerans</name>
    <dbReference type="NCBI Taxonomy" id="1981512"/>
    <lineage>
        <taxon>Bacteria</taxon>
        <taxon>Bacillati</taxon>
        <taxon>Actinomycetota</taxon>
        <taxon>Actinomycetes</taxon>
        <taxon>Jiangellales</taxon>
        <taxon>Jiangellaceae</taxon>
        <taxon>Phytoactinopolyspora</taxon>
    </lineage>
</organism>
<sequence>MTFEDNVRHQRLRRTTGLGRSAYSQRTRLFGAAVVVVTAVAAYSWLTRSSDEWSTTIANVSRIEVDIAAGDIELFGSSGSDVQLDAHTDDGWVRAARLEHHIDGETLRIEGRCSGNRFVPGFGCGTHVVLAVPDGVEVKAATSGGSIESTGLVGNVNLESSAGDVVIEGHSGELRAHSTAGDVTAMGLTSHAAYLTSSAGSVEVQAVSPPRSLDVESSGGPVHVELPAGHAYHVEASGVDGEATVDAATNFTSGYEVRAFSSADTATVTTR</sequence>
<feature type="transmembrane region" description="Helical" evidence="1">
    <location>
        <begin position="29"/>
        <end position="46"/>
    </location>
</feature>
<evidence type="ECO:0000259" key="2">
    <source>
        <dbReference type="Pfam" id="PF13349"/>
    </source>
</evidence>
<keyword evidence="4" id="KW-1185">Reference proteome</keyword>
<keyword evidence="1" id="KW-1133">Transmembrane helix</keyword>
<dbReference type="InterPro" id="IPR025164">
    <property type="entry name" value="Toastrack_DUF4097"/>
</dbReference>
<gene>
    <name evidence="3" type="ORF">G1H10_22230</name>
</gene>
<dbReference type="RefSeq" id="WP_163741854.1">
    <property type="nucleotide sequence ID" value="NZ_JAAGOA010000017.1"/>
</dbReference>
<keyword evidence="1" id="KW-0812">Transmembrane</keyword>
<feature type="domain" description="DUF4097" evidence="2">
    <location>
        <begin position="61"/>
        <end position="262"/>
    </location>
</feature>
<keyword evidence="1" id="KW-0472">Membrane</keyword>
<dbReference type="EMBL" id="JAAGOA010000017">
    <property type="protein sequence ID" value="NEE02886.1"/>
    <property type="molecule type" value="Genomic_DNA"/>
</dbReference>
<proteinExistence type="predicted"/>
<name>A0A6L9SCC6_9ACTN</name>
<dbReference type="Pfam" id="PF13349">
    <property type="entry name" value="DUF4097"/>
    <property type="match status" value="1"/>
</dbReference>
<comment type="caution">
    <text evidence="3">The sequence shown here is derived from an EMBL/GenBank/DDBJ whole genome shotgun (WGS) entry which is preliminary data.</text>
</comment>
<evidence type="ECO:0000313" key="3">
    <source>
        <dbReference type="EMBL" id="NEE02886.1"/>
    </source>
</evidence>
<evidence type="ECO:0000313" key="4">
    <source>
        <dbReference type="Proteomes" id="UP000475214"/>
    </source>
</evidence>
<accession>A0A6L9SCC6</accession>
<evidence type="ECO:0000256" key="1">
    <source>
        <dbReference type="SAM" id="Phobius"/>
    </source>
</evidence>
<dbReference type="Proteomes" id="UP000475214">
    <property type="component" value="Unassembled WGS sequence"/>
</dbReference>
<dbReference type="AlphaFoldDB" id="A0A6L9SCC6"/>